<name>A0ABV9Q5C6_9BACL</name>
<keyword evidence="5" id="KW-0460">Magnesium</keyword>
<reference evidence="8" key="1">
    <citation type="journal article" date="2019" name="Int. J. Syst. Evol. Microbiol.">
        <title>The Global Catalogue of Microorganisms (GCM) 10K type strain sequencing project: providing services to taxonomists for standard genome sequencing and annotation.</title>
        <authorList>
            <consortium name="The Broad Institute Genomics Platform"/>
            <consortium name="The Broad Institute Genome Sequencing Center for Infectious Disease"/>
            <person name="Wu L."/>
            <person name="Ma J."/>
        </authorList>
    </citation>
    <scope>NUCLEOTIDE SEQUENCE [LARGE SCALE GENOMIC DNA]</scope>
    <source>
        <strain evidence="8">WYCCWR 12678</strain>
    </source>
</reference>
<evidence type="ECO:0000256" key="2">
    <source>
        <dbReference type="ARBA" id="ARBA00006706"/>
    </source>
</evidence>
<dbReference type="Gene3D" id="1.10.600.10">
    <property type="entry name" value="Farnesyl Diphosphate Synthase"/>
    <property type="match status" value="1"/>
</dbReference>
<dbReference type="SUPFAM" id="SSF48576">
    <property type="entry name" value="Terpenoid synthases"/>
    <property type="match status" value="1"/>
</dbReference>
<dbReference type="PANTHER" id="PTHR12001">
    <property type="entry name" value="GERANYLGERANYL PYROPHOSPHATE SYNTHASE"/>
    <property type="match status" value="1"/>
</dbReference>
<dbReference type="EMBL" id="JBHSHC010000106">
    <property type="protein sequence ID" value="MFC4768482.1"/>
    <property type="molecule type" value="Genomic_DNA"/>
</dbReference>
<dbReference type="Proteomes" id="UP001596002">
    <property type="component" value="Unassembled WGS sequence"/>
</dbReference>
<dbReference type="InterPro" id="IPR033749">
    <property type="entry name" value="Polyprenyl_synt_CS"/>
</dbReference>
<organism evidence="7 8">
    <name type="scientific">Effusibacillus consociatus</name>
    <dbReference type="NCBI Taxonomy" id="1117041"/>
    <lineage>
        <taxon>Bacteria</taxon>
        <taxon>Bacillati</taxon>
        <taxon>Bacillota</taxon>
        <taxon>Bacilli</taxon>
        <taxon>Bacillales</taxon>
        <taxon>Alicyclobacillaceae</taxon>
        <taxon>Effusibacillus</taxon>
    </lineage>
</organism>
<evidence type="ECO:0000313" key="8">
    <source>
        <dbReference type="Proteomes" id="UP001596002"/>
    </source>
</evidence>
<keyword evidence="3 6" id="KW-0808">Transferase</keyword>
<sequence>MEHPYMSEVDKELRRLLASGSPSLSPMIQHFLETKGKGVRPVLVLWCGDIAGSPMKRSIDLAVAAELLHMASLVHDDIVDQAAFRRKKPTIHRMWGEGAAVLVGDYFFGTLLRVISPYPMVVPHFAEAILSLVNGEFMQMDQQYDPWISEEEYLNRICQKTANFMSTCCKIGCLTQDTPFEIMDALTNYGYCIGMAYQLLDDLQDIIETSEGLGKPIMQDISRGIFTLPYLHSFWQESNRLPTFLKVNIVPSADSLEYTRKLAAHYIEKSVICLSSLPSTNGQRGLLCISRQIKKKLEQLQEVNAYAPTLD</sequence>
<evidence type="ECO:0000256" key="4">
    <source>
        <dbReference type="ARBA" id="ARBA00022723"/>
    </source>
</evidence>
<protein>
    <submittedName>
        <fullName evidence="7">Polyprenyl synthetase family protein</fullName>
        <ecNumber evidence="7">2.5.1.-</ecNumber>
    </submittedName>
</protein>
<keyword evidence="8" id="KW-1185">Reference proteome</keyword>
<evidence type="ECO:0000256" key="1">
    <source>
        <dbReference type="ARBA" id="ARBA00001946"/>
    </source>
</evidence>
<comment type="similarity">
    <text evidence="2 6">Belongs to the FPP/GGPP synthase family.</text>
</comment>
<comment type="cofactor">
    <cofactor evidence="1">
        <name>Mg(2+)</name>
        <dbReference type="ChEBI" id="CHEBI:18420"/>
    </cofactor>
</comment>
<proteinExistence type="inferred from homology"/>
<accession>A0ABV9Q5C6</accession>
<evidence type="ECO:0000256" key="6">
    <source>
        <dbReference type="RuleBase" id="RU004466"/>
    </source>
</evidence>
<comment type="caution">
    <text evidence="7">The sequence shown here is derived from an EMBL/GenBank/DDBJ whole genome shotgun (WGS) entry which is preliminary data.</text>
</comment>
<dbReference type="PROSITE" id="PS00444">
    <property type="entry name" value="POLYPRENYL_SYNTHASE_2"/>
    <property type="match status" value="1"/>
</dbReference>
<gene>
    <name evidence="7" type="ORF">ACFO8Q_14125</name>
</gene>
<dbReference type="InterPro" id="IPR008949">
    <property type="entry name" value="Isoprenoid_synthase_dom_sf"/>
</dbReference>
<dbReference type="CDD" id="cd00685">
    <property type="entry name" value="Trans_IPPS_HT"/>
    <property type="match status" value="1"/>
</dbReference>
<dbReference type="Pfam" id="PF00348">
    <property type="entry name" value="polyprenyl_synt"/>
    <property type="match status" value="1"/>
</dbReference>
<dbReference type="GO" id="GO:0016740">
    <property type="term" value="F:transferase activity"/>
    <property type="evidence" value="ECO:0007669"/>
    <property type="project" value="UniProtKB-KW"/>
</dbReference>
<dbReference type="SFLD" id="SFLDS00005">
    <property type="entry name" value="Isoprenoid_Synthase_Type_I"/>
    <property type="match status" value="1"/>
</dbReference>
<evidence type="ECO:0000256" key="5">
    <source>
        <dbReference type="ARBA" id="ARBA00022842"/>
    </source>
</evidence>
<dbReference type="PANTHER" id="PTHR12001:SF69">
    <property type="entry name" value="ALL TRANS-POLYPRENYL-DIPHOSPHATE SYNTHASE PDSS1"/>
    <property type="match status" value="1"/>
</dbReference>
<evidence type="ECO:0000256" key="3">
    <source>
        <dbReference type="ARBA" id="ARBA00022679"/>
    </source>
</evidence>
<keyword evidence="4" id="KW-0479">Metal-binding</keyword>
<evidence type="ECO:0000313" key="7">
    <source>
        <dbReference type="EMBL" id="MFC4768482.1"/>
    </source>
</evidence>
<dbReference type="EC" id="2.5.1.-" evidence="7"/>
<dbReference type="InterPro" id="IPR000092">
    <property type="entry name" value="Polyprenyl_synt"/>
</dbReference>